<proteinExistence type="predicted"/>
<dbReference type="PANTHER" id="PTHR34614">
    <property type="match status" value="1"/>
</dbReference>
<feature type="domain" description="Transposase IS4-like" evidence="2">
    <location>
        <begin position="193"/>
        <end position="475"/>
    </location>
</feature>
<dbReference type="RefSeq" id="WP_082913888.1">
    <property type="nucleotide sequence ID" value="NZ_FCOK02000179.1"/>
</dbReference>
<gene>
    <name evidence="3" type="ORF">AWB69_09261</name>
</gene>
<dbReference type="EMBL" id="FCOK02000179">
    <property type="protein sequence ID" value="SAL74946.1"/>
    <property type="molecule type" value="Genomic_DNA"/>
</dbReference>
<feature type="compositionally biased region" description="Basic and acidic residues" evidence="1">
    <location>
        <begin position="510"/>
        <end position="523"/>
    </location>
</feature>
<sequence>MLYLVFMYIEHVPNRNSPPAVLLRESYRDGNKVKKRTLANLSSLPSEVIEGLKVLLRGGVAVSSVDEAFVIERSLPHGHVAAVLGAARACGAEQWFAPAPLRSVIMALLVARVVSPASKLATHRMLRDESATHSLSRLLGLVDVELEQVYAALDWLGEAQEGIEKRLARQHLGGSTLVLYDLTSTWVTGRRCELAAHGYSRDGKRDDPQIVFGLICTSEGCPVAVEVFAGNTADPATVAPQVAKLKDRYGIDKLAWVGDRGMLTQARIDTLLRPAGLDWVSSLRAPQMAALAREKGPFQPSLFDERNLLEVTSEAFPGERLVVCRNPLLAEERTRKREALLQATEQELTQIAEATTRVRNRLKGIEAIALRVGRIIDHFKMAKHFELNITDSGLSWQRKTEQIQQEAALDGLYVVRTSLPAAALSAESAVTAYKGLAVVERAFRSLKTVDLQVRPVFHWNTQRVRAHVFLCMLAYYVEWHMREKLKPMLFDDEYVEQARAARPSPVAKAQRSEQAKAKDASKLTEDGLPVHSFRTLLDDLATLSYNVCHTPLNPDAKIVMTTRPTPVQEKAFRLLNVNAACTQ</sequence>
<dbReference type="GO" id="GO:0004803">
    <property type="term" value="F:transposase activity"/>
    <property type="evidence" value="ECO:0007669"/>
    <property type="project" value="InterPro"/>
</dbReference>
<dbReference type="InterPro" id="IPR002559">
    <property type="entry name" value="Transposase_11"/>
</dbReference>
<protein>
    <submittedName>
        <fullName evidence="3">Transposase DDE domain protein</fullName>
    </submittedName>
</protein>
<evidence type="ECO:0000313" key="3">
    <source>
        <dbReference type="EMBL" id="SAL74946.1"/>
    </source>
</evidence>
<dbReference type="Pfam" id="PF01609">
    <property type="entry name" value="DDE_Tnp_1"/>
    <property type="match status" value="1"/>
</dbReference>
<dbReference type="PANTHER" id="PTHR34614:SF2">
    <property type="entry name" value="TRANSPOSASE IS4-LIKE DOMAIN-CONTAINING PROTEIN"/>
    <property type="match status" value="1"/>
</dbReference>
<dbReference type="OrthoDB" id="8547152at2"/>
<accession>A0A158K1D5</accession>
<dbReference type="AlphaFoldDB" id="A0A158K1D5"/>
<organism evidence="3 4">
    <name type="scientific">Caballeronia udeis</name>
    <dbReference type="NCBI Taxonomy" id="1232866"/>
    <lineage>
        <taxon>Bacteria</taxon>
        <taxon>Pseudomonadati</taxon>
        <taxon>Pseudomonadota</taxon>
        <taxon>Betaproteobacteria</taxon>
        <taxon>Burkholderiales</taxon>
        <taxon>Burkholderiaceae</taxon>
        <taxon>Caballeronia</taxon>
    </lineage>
</organism>
<evidence type="ECO:0000256" key="1">
    <source>
        <dbReference type="SAM" id="MobiDB-lite"/>
    </source>
</evidence>
<dbReference type="GO" id="GO:0006313">
    <property type="term" value="P:DNA transposition"/>
    <property type="evidence" value="ECO:0007669"/>
    <property type="project" value="InterPro"/>
</dbReference>
<feature type="region of interest" description="Disordered" evidence="1">
    <location>
        <begin position="501"/>
        <end position="523"/>
    </location>
</feature>
<evidence type="ECO:0000313" key="4">
    <source>
        <dbReference type="Proteomes" id="UP000054683"/>
    </source>
</evidence>
<name>A0A158K1D5_9BURK</name>
<dbReference type="GO" id="GO:0003677">
    <property type="term" value="F:DNA binding"/>
    <property type="evidence" value="ECO:0007669"/>
    <property type="project" value="InterPro"/>
</dbReference>
<dbReference type="Proteomes" id="UP000054683">
    <property type="component" value="Unassembled WGS sequence"/>
</dbReference>
<reference evidence="3 4" key="1">
    <citation type="submission" date="2016-01" db="EMBL/GenBank/DDBJ databases">
        <authorList>
            <person name="Oliw E.H."/>
        </authorList>
    </citation>
    <scope>NUCLEOTIDE SEQUENCE [LARGE SCALE GENOMIC DNA]</scope>
    <source>
        <strain evidence="3">LMG 27134</strain>
    </source>
</reference>
<evidence type="ECO:0000259" key="2">
    <source>
        <dbReference type="Pfam" id="PF01609"/>
    </source>
</evidence>
<dbReference type="NCBIfam" id="NF033559">
    <property type="entry name" value="transpos_IS1634"/>
    <property type="match status" value="1"/>
</dbReference>
<dbReference type="InterPro" id="IPR047654">
    <property type="entry name" value="IS1634_transpos"/>
</dbReference>